<dbReference type="AlphaFoldDB" id="A0A9Q0NTQ5"/>
<dbReference type="Pfam" id="PF13968">
    <property type="entry name" value="DUF4220"/>
    <property type="match status" value="1"/>
</dbReference>
<protein>
    <recommendedName>
        <fullName evidence="3">DUF4220 domain-containing protein</fullName>
    </recommendedName>
</protein>
<keyword evidence="2" id="KW-0472">Membrane</keyword>
<reference evidence="4" key="1">
    <citation type="submission" date="2022-11" db="EMBL/GenBank/DDBJ databases">
        <authorList>
            <person name="Hyden B.L."/>
            <person name="Feng K."/>
            <person name="Yates T."/>
            <person name="Jawdy S."/>
            <person name="Smart L.B."/>
            <person name="Muchero W."/>
        </authorList>
    </citation>
    <scope>NUCLEOTIDE SEQUENCE</scope>
    <source>
        <tissue evidence="4">Shoot tip</tissue>
    </source>
</reference>
<feature type="transmembrane region" description="Helical" evidence="2">
    <location>
        <begin position="92"/>
        <end position="114"/>
    </location>
</feature>
<evidence type="ECO:0000259" key="3">
    <source>
        <dbReference type="Pfam" id="PF13968"/>
    </source>
</evidence>
<evidence type="ECO:0000313" key="5">
    <source>
        <dbReference type="Proteomes" id="UP001151529"/>
    </source>
</evidence>
<feature type="transmembrane region" description="Helical" evidence="2">
    <location>
        <begin position="340"/>
        <end position="361"/>
    </location>
</feature>
<dbReference type="InterPro" id="IPR007658">
    <property type="entry name" value="DUF594"/>
</dbReference>
<feature type="domain" description="DUF4220" evidence="3">
    <location>
        <begin position="51"/>
        <end position="403"/>
    </location>
</feature>
<sequence length="732" mass="83608">MELLSPELMRLWKEWEIRVLVLLSLILQVVLIFSGNRRKFISRTRIRFLLWCAYLMADWVATVALGVLLNKLGEITKGLGRHRALNGNTDLAAFWAPFLLLHLGGPDTITAYALEDNELWLRHFLGLAVQTGVATYIIFLGWRGSHLSILTLPMFLVGIIKYGERTWALRSASNEQLRDSMLTPPDAGPNYSKFMEEFTLRQYEGFYVRSTSNEVIIEARVQVEDDPKNGTSSMSTDADLLNQAYNLFRTFRRLFVNLILSFQDRDSSLSLFGKMTYKEAFKVIEIELGFMFDVLYTKGAIYSTRVGCYLRFISLSITFVVLVLFSFFHEKNHTKKTDLAITFLLLVVAVLLEIYSILLLVSSDWADLYLEKNAKIKKAVDHFRLGKYPRWSNSLAQHSLLSFCLKSKPKVGIKIHKLFGINKILEEHQLKTIEEVSTELKESIFIHLKEKFEHMSSIAESIMYESELKALCTCRGDRALKNSGLFEDLVWSVEVEFDQSILIWHIATDLCYHCDETQKGNDCQISKQLSHYMLYLLVMRPFMLPMGIGKIRYLDTCEELKSFLKERESMSGDIHSSNARSRIFSIPAMNPFGRGKSKPDQTEACSGVLPNSKGKSKPVETKACEMLLNVNTVVPPITVKGDRSKSVLFDACRLASQLQNSSDKRVDWKLVSDVWIEMLSYAASRCSGHDHARQLGQGGELLTHVWLLMAHFGLTEQFQISRGHARARLMVQ</sequence>
<feature type="transmembrane region" description="Helical" evidence="2">
    <location>
        <begin position="121"/>
        <end position="139"/>
    </location>
</feature>
<name>A0A9Q0NTQ5_SALVM</name>
<keyword evidence="5" id="KW-1185">Reference proteome</keyword>
<dbReference type="Pfam" id="PF04578">
    <property type="entry name" value="DUF594"/>
    <property type="match status" value="1"/>
</dbReference>
<evidence type="ECO:0000256" key="1">
    <source>
        <dbReference type="SAM" id="MobiDB-lite"/>
    </source>
</evidence>
<dbReference type="PANTHER" id="PTHR31325">
    <property type="entry name" value="OS01G0798800 PROTEIN-RELATED"/>
    <property type="match status" value="1"/>
</dbReference>
<dbReference type="OrthoDB" id="1689146at2759"/>
<feature type="transmembrane region" description="Helical" evidence="2">
    <location>
        <begin position="48"/>
        <end position="72"/>
    </location>
</feature>
<keyword evidence="2" id="KW-0812">Transmembrane</keyword>
<accession>A0A9Q0NTQ5</accession>
<comment type="caution">
    <text evidence="4">The sequence shown here is derived from an EMBL/GenBank/DDBJ whole genome shotgun (WGS) entry which is preliminary data.</text>
</comment>
<organism evidence="4 5">
    <name type="scientific">Salix viminalis</name>
    <name type="common">Common osier</name>
    <name type="synonym">Basket willow</name>
    <dbReference type="NCBI Taxonomy" id="40686"/>
    <lineage>
        <taxon>Eukaryota</taxon>
        <taxon>Viridiplantae</taxon>
        <taxon>Streptophyta</taxon>
        <taxon>Embryophyta</taxon>
        <taxon>Tracheophyta</taxon>
        <taxon>Spermatophyta</taxon>
        <taxon>Magnoliopsida</taxon>
        <taxon>eudicotyledons</taxon>
        <taxon>Gunneridae</taxon>
        <taxon>Pentapetalae</taxon>
        <taxon>rosids</taxon>
        <taxon>fabids</taxon>
        <taxon>Malpighiales</taxon>
        <taxon>Salicaceae</taxon>
        <taxon>Saliceae</taxon>
        <taxon>Salix</taxon>
    </lineage>
</organism>
<gene>
    <name evidence="4" type="ORF">OIU85_011911</name>
</gene>
<proteinExistence type="predicted"/>
<feature type="transmembrane region" description="Helical" evidence="2">
    <location>
        <begin position="308"/>
        <end position="328"/>
    </location>
</feature>
<reference evidence="4" key="2">
    <citation type="journal article" date="2023" name="Int. J. Mol. Sci.">
        <title>De Novo Assembly and Annotation of 11 Diverse Shrub Willow (Salix) Genomes Reveals Novel Gene Organization in Sex-Linked Regions.</title>
        <authorList>
            <person name="Hyden B."/>
            <person name="Feng K."/>
            <person name="Yates T.B."/>
            <person name="Jawdy S."/>
            <person name="Cereghino C."/>
            <person name="Smart L.B."/>
            <person name="Muchero W."/>
        </authorList>
    </citation>
    <scope>NUCLEOTIDE SEQUENCE [LARGE SCALE GENOMIC DNA]</scope>
    <source>
        <tissue evidence="4">Shoot tip</tissue>
    </source>
</reference>
<evidence type="ECO:0000313" key="4">
    <source>
        <dbReference type="EMBL" id="KAJ6675805.1"/>
    </source>
</evidence>
<feature type="region of interest" description="Disordered" evidence="1">
    <location>
        <begin position="594"/>
        <end position="616"/>
    </location>
</feature>
<feature type="transmembrane region" description="Helical" evidence="2">
    <location>
        <begin position="145"/>
        <end position="163"/>
    </location>
</feature>
<dbReference type="Proteomes" id="UP001151529">
    <property type="component" value="Chromosome 14"/>
</dbReference>
<keyword evidence="2" id="KW-1133">Transmembrane helix</keyword>
<feature type="transmembrane region" description="Helical" evidence="2">
    <location>
        <begin position="15"/>
        <end position="36"/>
    </location>
</feature>
<dbReference type="EMBL" id="JAPFFL010000016">
    <property type="protein sequence ID" value="KAJ6675805.1"/>
    <property type="molecule type" value="Genomic_DNA"/>
</dbReference>
<dbReference type="InterPro" id="IPR025315">
    <property type="entry name" value="DUF4220"/>
</dbReference>
<evidence type="ECO:0000256" key="2">
    <source>
        <dbReference type="SAM" id="Phobius"/>
    </source>
</evidence>